<gene>
    <name evidence="1" type="ORF">AMORRO_LOCUS2178</name>
</gene>
<dbReference type="AlphaFoldDB" id="A0A9N8W8Q3"/>
<evidence type="ECO:0000313" key="2">
    <source>
        <dbReference type="Proteomes" id="UP000789342"/>
    </source>
</evidence>
<reference evidence="1" key="1">
    <citation type="submission" date="2021-06" db="EMBL/GenBank/DDBJ databases">
        <authorList>
            <person name="Kallberg Y."/>
            <person name="Tangrot J."/>
            <person name="Rosling A."/>
        </authorList>
    </citation>
    <scope>NUCLEOTIDE SEQUENCE</scope>
    <source>
        <strain evidence="1">CL551</strain>
    </source>
</reference>
<proteinExistence type="predicted"/>
<organism evidence="1 2">
    <name type="scientific">Acaulospora morrowiae</name>
    <dbReference type="NCBI Taxonomy" id="94023"/>
    <lineage>
        <taxon>Eukaryota</taxon>
        <taxon>Fungi</taxon>
        <taxon>Fungi incertae sedis</taxon>
        <taxon>Mucoromycota</taxon>
        <taxon>Glomeromycotina</taxon>
        <taxon>Glomeromycetes</taxon>
        <taxon>Diversisporales</taxon>
        <taxon>Acaulosporaceae</taxon>
        <taxon>Acaulospora</taxon>
    </lineage>
</organism>
<protein>
    <submittedName>
        <fullName evidence="1">13676_t:CDS:1</fullName>
    </submittedName>
</protein>
<name>A0A9N8W8Q3_9GLOM</name>
<dbReference type="EMBL" id="CAJVPV010000898">
    <property type="protein sequence ID" value="CAG8478136.1"/>
    <property type="molecule type" value="Genomic_DNA"/>
</dbReference>
<comment type="caution">
    <text evidence="1">The sequence shown here is derived from an EMBL/GenBank/DDBJ whole genome shotgun (WGS) entry which is preliminary data.</text>
</comment>
<accession>A0A9N8W8Q3</accession>
<dbReference type="OrthoDB" id="2370656at2759"/>
<dbReference type="Proteomes" id="UP000789342">
    <property type="component" value="Unassembled WGS sequence"/>
</dbReference>
<evidence type="ECO:0000313" key="1">
    <source>
        <dbReference type="EMBL" id="CAG8478136.1"/>
    </source>
</evidence>
<keyword evidence="2" id="KW-1185">Reference proteome</keyword>
<sequence length="223" mass="26039">MLDLHNFSFNDPLLSFILDLDNINPIVTNLFTQDEINRIANIDCFVKWREFEESFISWTRKLASKETVEIPKLIKKEESKNPGRGNEKCSKDYDTWLREMNATDKAKYQTMFQSSHNIPDWVVTYNIDSVPYEFCYGESAGPNQRVIDGKGFVFVVETLRREYSTCIYAIIRRAIISAINDWKTLEKTLNDIMDPRTLQIHIIKSNDDDAIFPSPNKRVKLIL</sequence>